<protein>
    <submittedName>
        <fullName evidence="4">Glycoside hydrolase family 88 protein</fullName>
    </submittedName>
</protein>
<dbReference type="InterPro" id="IPR008928">
    <property type="entry name" value="6-hairpin_glycosidase_sf"/>
</dbReference>
<dbReference type="InterPro" id="IPR025646">
    <property type="entry name" value="DUF4350"/>
</dbReference>
<evidence type="ECO:0000313" key="4">
    <source>
        <dbReference type="EMBL" id="MBB2147705.1"/>
    </source>
</evidence>
<reference evidence="4 5" key="1">
    <citation type="submission" date="2019-11" db="EMBL/GenBank/DDBJ databases">
        <title>Description of Pedobacter sp. LMG 31462T.</title>
        <authorList>
            <person name="Carlier A."/>
            <person name="Qi S."/>
            <person name="Vandamme P."/>
        </authorList>
    </citation>
    <scope>NUCLEOTIDE SEQUENCE [LARGE SCALE GENOMIC DNA]</scope>
    <source>
        <strain evidence="4 5">LMG 31462</strain>
    </source>
</reference>
<keyword evidence="5" id="KW-1185">Reference proteome</keyword>
<keyword evidence="2" id="KW-0732">Signal</keyword>
<dbReference type="PANTHER" id="PTHR33886">
    <property type="entry name" value="UNSATURATED RHAMNOGALACTURONAN HYDROLASE (EUROFUNG)"/>
    <property type="match status" value="1"/>
</dbReference>
<sequence>MKITWINTAVALLILKASCSSVAFAQSNEPLSARMAAKVMEIWADSLNLNPEQPKPVKWAYDQGVILEGIDGLWKRTGKGEYFKYMQKSMDFFVTKDGIIQRYKPQDYNIDNIKNGRSLLTLYKVTGQMKYFKAATALREQLKGHPRTKEGGFWHKKIYPNQMWLDGLYMGQPFYAEYAALVNDQAAFDDIANQFVLMEKHSKDLKTGLLYHGWDESKEQKWANPVTGQSPNFWGRAMGWYAMALVDVLEYFPKDHSKRKTLEEILNRTAVAIKKYQDPKSGLWYDILDQPNAKGNYPEASASAMFVYSLAKGVRLGDLPVSYLAVAERGYHGIEKVFVEHFPDGKVNLKGTVSVSGLGGKPYRDGSFAYYMSEPVISNDPKGVGAFLLAANEMEWISAGKPGKGKTVMLDNYFNHEIKKDQSGNDLSWHYKWAERANGGFSMWAGIFERNGFKAKELSEAPTLKNLSNAAVYIIVDPDTEKESPKPNYIESNHIKDLTAWVKAGGLLVLMANDTGNTELDHFNQLAKPFGVQFNKDSKGRVNKNEYETARIDIPARNSIFKNAKRLFVKEFSSFTLSGTAVAVVKDSAGNNVIAISKYGKGTVFVIGDPWLYNEYVDGRKLPADYDNFTAATDLVQWLAKQLPSTSGK</sequence>
<evidence type="ECO:0000256" key="2">
    <source>
        <dbReference type="SAM" id="SignalP"/>
    </source>
</evidence>
<dbReference type="SUPFAM" id="SSF52317">
    <property type="entry name" value="Class I glutamine amidotransferase-like"/>
    <property type="match status" value="1"/>
</dbReference>
<comment type="caution">
    <text evidence="4">The sequence shown here is derived from an EMBL/GenBank/DDBJ whole genome shotgun (WGS) entry which is preliminary data.</text>
</comment>
<dbReference type="InterPro" id="IPR052043">
    <property type="entry name" value="PolySaccharide_Degr_Enz"/>
</dbReference>
<dbReference type="Proteomes" id="UP000636110">
    <property type="component" value="Unassembled WGS sequence"/>
</dbReference>
<evidence type="ECO:0000256" key="1">
    <source>
        <dbReference type="ARBA" id="ARBA00022801"/>
    </source>
</evidence>
<dbReference type="EMBL" id="WNXC01000001">
    <property type="protein sequence ID" value="MBB2147705.1"/>
    <property type="molecule type" value="Genomic_DNA"/>
</dbReference>
<accession>A0ABR6ER31</accession>
<feature type="signal peptide" evidence="2">
    <location>
        <begin position="1"/>
        <end position="25"/>
    </location>
</feature>
<dbReference type="Pfam" id="PF14258">
    <property type="entry name" value="DUF4350"/>
    <property type="match status" value="1"/>
</dbReference>
<gene>
    <name evidence="4" type="ORF">GM920_02155</name>
</gene>
<evidence type="ECO:0000313" key="5">
    <source>
        <dbReference type="Proteomes" id="UP000636110"/>
    </source>
</evidence>
<dbReference type="SUPFAM" id="SSF48208">
    <property type="entry name" value="Six-hairpin glycosidases"/>
    <property type="match status" value="1"/>
</dbReference>
<proteinExistence type="predicted"/>
<dbReference type="Pfam" id="PF07470">
    <property type="entry name" value="Glyco_hydro_88"/>
    <property type="match status" value="1"/>
</dbReference>
<feature type="domain" description="DUF4350" evidence="3">
    <location>
        <begin position="437"/>
        <end position="612"/>
    </location>
</feature>
<dbReference type="InterPro" id="IPR029062">
    <property type="entry name" value="Class_I_gatase-like"/>
</dbReference>
<evidence type="ECO:0000259" key="3">
    <source>
        <dbReference type="Pfam" id="PF14258"/>
    </source>
</evidence>
<dbReference type="RefSeq" id="WP_182952987.1">
    <property type="nucleotide sequence ID" value="NZ_WNXC01000001.1"/>
</dbReference>
<dbReference type="InterPro" id="IPR010905">
    <property type="entry name" value="Glyco_hydro_88"/>
</dbReference>
<dbReference type="GO" id="GO:0016787">
    <property type="term" value="F:hydrolase activity"/>
    <property type="evidence" value="ECO:0007669"/>
    <property type="project" value="UniProtKB-KW"/>
</dbReference>
<dbReference type="Gene3D" id="1.50.10.10">
    <property type="match status" value="1"/>
</dbReference>
<feature type="chain" id="PRO_5046618630" evidence="2">
    <location>
        <begin position="26"/>
        <end position="649"/>
    </location>
</feature>
<organism evidence="4 5">
    <name type="scientific">Pedobacter gandavensis</name>
    <dbReference type="NCBI Taxonomy" id="2679963"/>
    <lineage>
        <taxon>Bacteria</taxon>
        <taxon>Pseudomonadati</taxon>
        <taxon>Bacteroidota</taxon>
        <taxon>Sphingobacteriia</taxon>
        <taxon>Sphingobacteriales</taxon>
        <taxon>Sphingobacteriaceae</taxon>
        <taxon>Pedobacter</taxon>
    </lineage>
</organism>
<keyword evidence="1 4" id="KW-0378">Hydrolase</keyword>
<dbReference type="Gene3D" id="3.40.50.880">
    <property type="match status" value="1"/>
</dbReference>
<dbReference type="InterPro" id="IPR012341">
    <property type="entry name" value="6hp_glycosidase-like_sf"/>
</dbReference>
<dbReference type="PANTHER" id="PTHR33886:SF8">
    <property type="entry name" value="UNSATURATED RHAMNOGALACTURONAN HYDROLASE (EUROFUNG)"/>
    <property type="match status" value="1"/>
</dbReference>
<name>A0ABR6ER31_9SPHI</name>